<dbReference type="FunFam" id="2.40.50.100:FF:000003">
    <property type="entry name" value="Acetyl-CoA carboxylase biotin carboxyl carrier protein"/>
    <property type="match status" value="1"/>
</dbReference>
<dbReference type="PANTHER" id="PTHR45266:SF3">
    <property type="entry name" value="OXALOACETATE DECARBOXYLASE ALPHA CHAIN"/>
    <property type="match status" value="1"/>
</dbReference>
<dbReference type="Gene3D" id="2.40.50.100">
    <property type="match status" value="1"/>
</dbReference>
<sequence length="166" mass="18691">MLKIKVNNKFNFELSSERNQTLINGLPFQGDILKVNSRSFNVLYNNKSFNAELIEFDKQKKTCSVKVGNNIYSMQMTDQFDELLHQLGMDNLNIVKVSEIKAPMPGLVLRILASEGEVVQKGGNLLVLEAMKMENIIKAPADVIIKSVKVNPGDKVEKNQVMMIFS</sequence>
<dbReference type="CDD" id="cd06850">
    <property type="entry name" value="biotinyl_domain"/>
    <property type="match status" value="1"/>
</dbReference>
<dbReference type="STRING" id="990371.SAMN05421813_12541"/>
<dbReference type="RefSeq" id="WP_090706111.1">
    <property type="nucleotide sequence ID" value="NZ_FNHH01000025.1"/>
</dbReference>
<name>A0A1G9WI16_9SPHI</name>
<dbReference type="InterPro" id="IPR011053">
    <property type="entry name" value="Single_hybrid_motif"/>
</dbReference>
<evidence type="ECO:0000313" key="4">
    <source>
        <dbReference type="Proteomes" id="UP000199226"/>
    </source>
</evidence>
<dbReference type="PANTHER" id="PTHR45266">
    <property type="entry name" value="OXALOACETATE DECARBOXYLASE ALPHA CHAIN"/>
    <property type="match status" value="1"/>
</dbReference>
<dbReference type="PROSITE" id="PS50968">
    <property type="entry name" value="BIOTINYL_LIPOYL"/>
    <property type="match status" value="1"/>
</dbReference>
<evidence type="ECO:0000259" key="2">
    <source>
        <dbReference type="PROSITE" id="PS50968"/>
    </source>
</evidence>
<dbReference type="InterPro" id="IPR050709">
    <property type="entry name" value="Biotin_Carboxyl_Carrier/Decarb"/>
</dbReference>
<reference evidence="4" key="1">
    <citation type="submission" date="2016-10" db="EMBL/GenBank/DDBJ databases">
        <authorList>
            <person name="Varghese N."/>
            <person name="Submissions S."/>
        </authorList>
    </citation>
    <scope>NUCLEOTIDE SEQUENCE [LARGE SCALE GENOMIC DNA]</scope>
    <source>
        <strain evidence="4">DSM 24536</strain>
    </source>
</reference>
<protein>
    <submittedName>
        <fullName evidence="3">Biotin-requiring enzyme</fullName>
    </submittedName>
</protein>
<keyword evidence="1" id="KW-0092">Biotin</keyword>
<dbReference type="SUPFAM" id="SSF51230">
    <property type="entry name" value="Single hybrid motif"/>
    <property type="match status" value="1"/>
</dbReference>
<proteinExistence type="predicted"/>
<gene>
    <name evidence="3" type="ORF">SAMN05421813_12541</name>
</gene>
<dbReference type="AlphaFoldDB" id="A0A1G9WI16"/>
<accession>A0A1G9WI16</accession>
<dbReference type="Proteomes" id="UP000199226">
    <property type="component" value="Unassembled WGS sequence"/>
</dbReference>
<keyword evidence="4" id="KW-1185">Reference proteome</keyword>
<dbReference type="OrthoDB" id="9812676at2"/>
<dbReference type="Pfam" id="PF00364">
    <property type="entry name" value="Biotin_lipoyl"/>
    <property type="match status" value="1"/>
</dbReference>
<dbReference type="InterPro" id="IPR000089">
    <property type="entry name" value="Biotin_lipoyl"/>
</dbReference>
<feature type="domain" description="Lipoyl-binding" evidence="2">
    <location>
        <begin position="97"/>
        <end position="166"/>
    </location>
</feature>
<evidence type="ECO:0000313" key="3">
    <source>
        <dbReference type="EMBL" id="SDM84178.1"/>
    </source>
</evidence>
<organism evidence="3 4">
    <name type="scientific">Daejeonella rubra</name>
    <dbReference type="NCBI Taxonomy" id="990371"/>
    <lineage>
        <taxon>Bacteria</taxon>
        <taxon>Pseudomonadati</taxon>
        <taxon>Bacteroidota</taxon>
        <taxon>Sphingobacteriia</taxon>
        <taxon>Sphingobacteriales</taxon>
        <taxon>Sphingobacteriaceae</taxon>
        <taxon>Daejeonella</taxon>
    </lineage>
</organism>
<evidence type="ECO:0000256" key="1">
    <source>
        <dbReference type="ARBA" id="ARBA00023267"/>
    </source>
</evidence>
<dbReference type="EMBL" id="FNHH01000025">
    <property type="protein sequence ID" value="SDM84178.1"/>
    <property type="molecule type" value="Genomic_DNA"/>
</dbReference>